<dbReference type="InterPro" id="IPR036680">
    <property type="entry name" value="SPOR-like_sf"/>
</dbReference>
<dbReference type="Proteomes" id="UP001595604">
    <property type="component" value="Unassembled WGS sequence"/>
</dbReference>
<dbReference type="SUPFAM" id="SSF110997">
    <property type="entry name" value="Sporulation related repeat"/>
    <property type="match status" value="1"/>
</dbReference>
<dbReference type="InterPro" id="IPR007730">
    <property type="entry name" value="SPOR-like_dom"/>
</dbReference>
<dbReference type="InterPro" id="IPR036908">
    <property type="entry name" value="RlpA-like_sf"/>
</dbReference>
<feature type="compositionally biased region" description="Pro residues" evidence="1">
    <location>
        <begin position="258"/>
        <end position="268"/>
    </location>
</feature>
<evidence type="ECO:0000313" key="3">
    <source>
        <dbReference type="EMBL" id="MFC3174472.1"/>
    </source>
</evidence>
<dbReference type="Pfam" id="PF05036">
    <property type="entry name" value="SPOR"/>
    <property type="match status" value="1"/>
</dbReference>
<dbReference type="CDD" id="cd22268">
    <property type="entry name" value="DPBB_RlpA-like"/>
    <property type="match status" value="1"/>
</dbReference>
<feature type="region of interest" description="Disordered" evidence="1">
    <location>
        <begin position="229"/>
        <end position="280"/>
    </location>
</feature>
<keyword evidence="4" id="KW-1185">Reference proteome</keyword>
<dbReference type="PROSITE" id="PS51318">
    <property type="entry name" value="TAT"/>
    <property type="match status" value="1"/>
</dbReference>
<organism evidence="3 4">
    <name type="scientific">Novosphingobium bradum</name>
    <dbReference type="NCBI Taxonomy" id="1737444"/>
    <lineage>
        <taxon>Bacteria</taxon>
        <taxon>Pseudomonadati</taxon>
        <taxon>Pseudomonadota</taxon>
        <taxon>Alphaproteobacteria</taxon>
        <taxon>Sphingomonadales</taxon>
        <taxon>Sphingomonadaceae</taxon>
        <taxon>Novosphingobium</taxon>
    </lineage>
</organism>
<dbReference type="EMBL" id="JBHRTQ010000007">
    <property type="protein sequence ID" value="MFC3174472.1"/>
    <property type="molecule type" value="Genomic_DNA"/>
</dbReference>
<dbReference type="RefSeq" id="WP_379509827.1">
    <property type="nucleotide sequence ID" value="NZ_JBHRTQ010000007.1"/>
</dbReference>
<feature type="domain" description="SPOR" evidence="2">
    <location>
        <begin position="280"/>
        <end position="342"/>
    </location>
</feature>
<proteinExistence type="predicted"/>
<feature type="compositionally biased region" description="Low complexity" evidence="1">
    <location>
        <begin position="269"/>
        <end position="280"/>
    </location>
</feature>
<dbReference type="Gene3D" id="3.30.70.1070">
    <property type="entry name" value="Sporulation related repeat"/>
    <property type="match status" value="1"/>
</dbReference>
<dbReference type="InterPro" id="IPR006311">
    <property type="entry name" value="TAT_signal"/>
</dbReference>
<comment type="caution">
    <text evidence="3">The sequence shown here is derived from an EMBL/GenBank/DDBJ whole genome shotgun (WGS) entry which is preliminary data.</text>
</comment>
<dbReference type="Gene3D" id="2.40.40.10">
    <property type="entry name" value="RlpA-like domain"/>
    <property type="match status" value="1"/>
</dbReference>
<dbReference type="PANTHER" id="PTHR34183:SF1">
    <property type="entry name" value="ENDOLYTIC PEPTIDOGLYCAN TRANSGLYCOSYLASE RLPA"/>
    <property type="match status" value="1"/>
</dbReference>
<dbReference type="PANTHER" id="PTHR34183">
    <property type="entry name" value="ENDOLYTIC PEPTIDOGLYCAN TRANSGLYCOSYLASE RLPA"/>
    <property type="match status" value="1"/>
</dbReference>
<evidence type="ECO:0000313" key="4">
    <source>
        <dbReference type="Proteomes" id="UP001595604"/>
    </source>
</evidence>
<reference evidence="4" key="1">
    <citation type="journal article" date="2019" name="Int. J. Syst. Evol. Microbiol.">
        <title>The Global Catalogue of Microorganisms (GCM) 10K type strain sequencing project: providing services to taxonomists for standard genome sequencing and annotation.</title>
        <authorList>
            <consortium name="The Broad Institute Genomics Platform"/>
            <consortium name="The Broad Institute Genome Sequencing Center for Infectious Disease"/>
            <person name="Wu L."/>
            <person name="Ma J."/>
        </authorList>
    </citation>
    <scope>NUCLEOTIDE SEQUENCE [LARGE SCALE GENOMIC DNA]</scope>
    <source>
        <strain evidence="4">KCTC 42984</strain>
    </source>
</reference>
<accession>A0ABV7IR98</accession>
<protein>
    <submittedName>
        <fullName evidence="3">SPOR domain-containing protein</fullName>
    </submittedName>
</protein>
<gene>
    <name evidence="3" type="ORF">ACFOD9_09425</name>
</gene>
<evidence type="ECO:0000256" key="1">
    <source>
        <dbReference type="SAM" id="MobiDB-lite"/>
    </source>
</evidence>
<name>A0ABV7IR98_9SPHN</name>
<feature type="compositionally biased region" description="Low complexity" evidence="1">
    <location>
        <begin position="229"/>
        <end position="248"/>
    </location>
</feature>
<evidence type="ECO:0000259" key="2">
    <source>
        <dbReference type="Pfam" id="PF05036"/>
    </source>
</evidence>
<sequence>MRLPVDRPSALGLIALALAAGGIGALAAPLLARAPAPAPLAPSGPAADYPMVLGAPFTVDGVTYSPSDTMNYDQVGYAVAEAGAGAGAGAEAGPGISLAHRTLPLPSYVEVTSLRTGRTILARVERRGPMTGHDLVALSAGAAVQLGADGRTPVRVRRVNPPEMERALLRARQTAPLRMDTPMSLVNVLLRKLDPALVPPPVAPPETPVAAAPSAAIAAKPANAQPAVAAKPTVAAPRAPATPAPKLAGTATASPRTGPIPQPAPKPTAQPAAKPAPGKPGALVVQVGAFSTHERAEKAARQVGGTVTPAGKLFRVRIAGLGGQAEAAGALAKARGAGYSDARIQRAD</sequence>